<name>A0A820IVF1_9BILA</name>
<evidence type="ECO:0000313" key="2">
    <source>
        <dbReference type="Proteomes" id="UP000663874"/>
    </source>
</evidence>
<proteinExistence type="predicted"/>
<protein>
    <submittedName>
        <fullName evidence="1">Uncharacterized protein</fullName>
    </submittedName>
</protein>
<dbReference type="AlphaFoldDB" id="A0A820IVF1"/>
<gene>
    <name evidence="1" type="ORF">FNK824_LOCUS41202</name>
</gene>
<evidence type="ECO:0000313" key="1">
    <source>
        <dbReference type="EMBL" id="CAF4317121.1"/>
    </source>
</evidence>
<accession>A0A820IVF1</accession>
<dbReference type="EMBL" id="CAJOBE010038238">
    <property type="protein sequence ID" value="CAF4317121.1"/>
    <property type="molecule type" value="Genomic_DNA"/>
</dbReference>
<organism evidence="1 2">
    <name type="scientific">Rotaria sordida</name>
    <dbReference type="NCBI Taxonomy" id="392033"/>
    <lineage>
        <taxon>Eukaryota</taxon>
        <taxon>Metazoa</taxon>
        <taxon>Spiralia</taxon>
        <taxon>Gnathifera</taxon>
        <taxon>Rotifera</taxon>
        <taxon>Eurotatoria</taxon>
        <taxon>Bdelloidea</taxon>
        <taxon>Philodinida</taxon>
        <taxon>Philodinidae</taxon>
        <taxon>Rotaria</taxon>
    </lineage>
</organism>
<reference evidence="1" key="1">
    <citation type="submission" date="2021-02" db="EMBL/GenBank/DDBJ databases">
        <authorList>
            <person name="Nowell W R."/>
        </authorList>
    </citation>
    <scope>NUCLEOTIDE SEQUENCE</scope>
</reference>
<comment type="caution">
    <text evidence="1">The sequence shown here is derived from an EMBL/GenBank/DDBJ whole genome shotgun (WGS) entry which is preliminary data.</text>
</comment>
<dbReference type="Proteomes" id="UP000663874">
    <property type="component" value="Unassembled WGS sequence"/>
</dbReference>
<sequence length="71" mass="8176">MSLMANAMEFTAECYVVESLLQSTLECVFNSSCLSTVMEFFLDTYLTNIKRLDANRTQYPLQTIIFTFVNN</sequence>